<keyword evidence="1" id="KW-0812">Transmembrane</keyword>
<evidence type="ECO:0000313" key="2">
    <source>
        <dbReference type="EMBL" id="EDM25681.1"/>
    </source>
</evidence>
<keyword evidence="3" id="KW-1185">Reference proteome</keyword>
<dbReference type="Proteomes" id="UP000004947">
    <property type="component" value="Unassembled WGS sequence"/>
</dbReference>
<proteinExistence type="predicted"/>
<keyword evidence="1" id="KW-1133">Transmembrane helix</keyword>
<protein>
    <submittedName>
        <fullName evidence="2">Uncharacterized protein</fullName>
    </submittedName>
</protein>
<sequence>MTNIISFLFSLFGVFMPTITTKVIGSGTDMGGIGVGIFGLLLGCALTIICFVFGLIISKKSNNKKGTFYLITTLSNALCIPAAWFVLIALN</sequence>
<dbReference type="EMBL" id="ABCK01000025">
    <property type="protein sequence ID" value="EDM25681.1"/>
    <property type="molecule type" value="Genomic_DNA"/>
</dbReference>
<accession>A6DRL2</accession>
<feature type="transmembrane region" description="Helical" evidence="1">
    <location>
        <begin position="35"/>
        <end position="56"/>
    </location>
</feature>
<gene>
    <name evidence="2" type="ORF">LNTAR_13067</name>
</gene>
<evidence type="ECO:0000256" key="1">
    <source>
        <dbReference type="SAM" id="Phobius"/>
    </source>
</evidence>
<organism evidence="2 3">
    <name type="scientific">Lentisphaera araneosa HTCC2155</name>
    <dbReference type="NCBI Taxonomy" id="313628"/>
    <lineage>
        <taxon>Bacteria</taxon>
        <taxon>Pseudomonadati</taxon>
        <taxon>Lentisphaerota</taxon>
        <taxon>Lentisphaeria</taxon>
        <taxon>Lentisphaerales</taxon>
        <taxon>Lentisphaeraceae</taxon>
        <taxon>Lentisphaera</taxon>
    </lineage>
</organism>
<dbReference type="AlphaFoldDB" id="A6DRL2"/>
<evidence type="ECO:0000313" key="3">
    <source>
        <dbReference type="Proteomes" id="UP000004947"/>
    </source>
</evidence>
<reference evidence="2 3" key="1">
    <citation type="journal article" date="2010" name="J. Bacteriol.">
        <title>Genome sequence of Lentisphaera araneosa HTCC2155T, the type species of the order Lentisphaerales in the phylum Lentisphaerae.</title>
        <authorList>
            <person name="Thrash J.C."/>
            <person name="Cho J.C."/>
            <person name="Vergin K.L."/>
            <person name="Morris R.M."/>
            <person name="Giovannoni S.J."/>
        </authorList>
    </citation>
    <scope>NUCLEOTIDE SEQUENCE [LARGE SCALE GENOMIC DNA]</scope>
    <source>
        <strain evidence="2 3">HTCC2155</strain>
    </source>
</reference>
<name>A6DRL2_9BACT</name>
<comment type="caution">
    <text evidence="2">The sequence shown here is derived from an EMBL/GenBank/DDBJ whole genome shotgun (WGS) entry which is preliminary data.</text>
</comment>
<feature type="transmembrane region" description="Helical" evidence="1">
    <location>
        <begin position="68"/>
        <end position="90"/>
    </location>
</feature>
<keyword evidence="1" id="KW-0472">Membrane</keyword>